<feature type="compositionally biased region" description="Basic and acidic residues" evidence="1">
    <location>
        <begin position="81"/>
        <end position="97"/>
    </location>
</feature>
<gene>
    <name evidence="2" type="ORF">AVDCRST_MAG54-4603</name>
</gene>
<feature type="compositionally biased region" description="Basic residues" evidence="1">
    <location>
        <begin position="40"/>
        <end position="55"/>
    </location>
</feature>
<evidence type="ECO:0000313" key="2">
    <source>
        <dbReference type="EMBL" id="CAA9292957.1"/>
    </source>
</evidence>
<evidence type="ECO:0000256" key="1">
    <source>
        <dbReference type="SAM" id="MobiDB-lite"/>
    </source>
</evidence>
<dbReference type="EMBL" id="CADCTH010000582">
    <property type="protein sequence ID" value="CAA9292957.1"/>
    <property type="molecule type" value="Genomic_DNA"/>
</dbReference>
<feature type="compositionally biased region" description="Basic residues" evidence="1">
    <location>
        <begin position="105"/>
        <end position="139"/>
    </location>
</feature>
<feature type="compositionally biased region" description="Basic residues" evidence="1">
    <location>
        <begin position="1"/>
        <end position="10"/>
    </location>
</feature>
<reference evidence="2" key="1">
    <citation type="submission" date="2020-02" db="EMBL/GenBank/DDBJ databases">
        <authorList>
            <person name="Meier V. D."/>
        </authorList>
    </citation>
    <scope>NUCLEOTIDE SEQUENCE</scope>
    <source>
        <strain evidence="2">AVDCRST_MAG54</strain>
    </source>
</reference>
<name>A0A6J4K114_9PSEU</name>
<feature type="compositionally biased region" description="Basic residues" evidence="1">
    <location>
        <begin position="62"/>
        <end position="80"/>
    </location>
</feature>
<feature type="region of interest" description="Disordered" evidence="1">
    <location>
        <begin position="1"/>
        <end position="158"/>
    </location>
</feature>
<protein>
    <submittedName>
        <fullName evidence="2">AIG2-like domain protein</fullName>
    </submittedName>
</protein>
<feature type="non-terminal residue" evidence="2">
    <location>
        <position position="158"/>
    </location>
</feature>
<sequence>AALRRVRIQHGPRADDATGAPLPHGGDGVARGVATDLRRRGLRPRGRAVHRRRGPRLAGLRRALRRQPPRRRPARPLGGRRARDAQEAAPAHPDHGRPTAGVGLRARRLRGRPALRALHRRALRRGRGRRRARRLRPRAARAPLPLRGTGTGAELGPL</sequence>
<feature type="non-terminal residue" evidence="2">
    <location>
        <position position="1"/>
    </location>
</feature>
<proteinExistence type="predicted"/>
<accession>A0A6J4K114</accession>
<organism evidence="2">
    <name type="scientific">uncultured Actinomycetospora sp</name>
    <dbReference type="NCBI Taxonomy" id="1135996"/>
    <lineage>
        <taxon>Bacteria</taxon>
        <taxon>Bacillati</taxon>
        <taxon>Actinomycetota</taxon>
        <taxon>Actinomycetes</taxon>
        <taxon>Pseudonocardiales</taxon>
        <taxon>Pseudonocardiaceae</taxon>
        <taxon>Actinomycetospora</taxon>
        <taxon>environmental samples</taxon>
    </lineage>
</organism>
<dbReference type="AlphaFoldDB" id="A0A6J4K114"/>
<feature type="compositionally biased region" description="Gly residues" evidence="1">
    <location>
        <begin position="149"/>
        <end position="158"/>
    </location>
</feature>